<dbReference type="AlphaFoldDB" id="A0A1R2BUY9"/>
<sequence length="490" mass="57342">MLMDAKSQINRRTMSLSIDASLSTTISARQREILNAIHTHNPKSLLKTSFTRTSMSPVLPVEEKTDSAIQLIMLKKTIDIQKLTGGKGDKTFSALKHELQQLELEDAKHEFWQRQNTQKIKQLQSFIEQALERQAEETWNQEIYHNLLKRMKKTKIFLEMKWYGIMDSLDSRELVLSHEKKKQLVMKEAALQAVTTFKQLKKEVVVEKIEGENQIHGLLKNVEKGKFVADRRDTWKKHQETMYEAAIIEDRSAKSQKLKEGVSIHRLWYHILTKIFDKKVDKSRYLEEAFQKIKIATGISEITVIVEKFLTKEQTYEALMNTVSKKEMECSEYKKKIDAIQRNVEMSSNKDVSSNGVVDKIRKDNEYKINELMELAHKKFLIENTHSKVRTWLWQVIRKFYKILGINELDLERNAPLIYYIKCIKEIFSLAQSEKGLGLRVEANRKYALNSMIKQVSMAQHKIIEEELMNESSLVAPETENEDRNNTRPY</sequence>
<evidence type="ECO:0000313" key="3">
    <source>
        <dbReference type="Proteomes" id="UP000187209"/>
    </source>
</evidence>
<organism evidence="2 3">
    <name type="scientific">Stentor coeruleus</name>
    <dbReference type="NCBI Taxonomy" id="5963"/>
    <lineage>
        <taxon>Eukaryota</taxon>
        <taxon>Sar</taxon>
        <taxon>Alveolata</taxon>
        <taxon>Ciliophora</taxon>
        <taxon>Postciliodesmatophora</taxon>
        <taxon>Heterotrichea</taxon>
        <taxon>Heterotrichida</taxon>
        <taxon>Stentoridae</taxon>
        <taxon>Stentor</taxon>
    </lineage>
</organism>
<dbReference type="InterPro" id="IPR033192">
    <property type="entry name" value="ODAD3"/>
</dbReference>
<protein>
    <submittedName>
        <fullName evidence="2">Uncharacterized protein</fullName>
    </submittedName>
</protein>
<proteinExistence type="predicted"/>
<dbReference type="PANTHER" id="PTHR46518">
    <property type="entry name" value="COILED-COIL DOMAIN-CONTAINING PROTEIN 151"/>
    <property type="match status" value="1"/>
</dbReference>
<evidence type="ECO:0000313" key="2">
    <source>
        <dbReference type="EMBL" id="OMJ80639.1"/>
    </source>
</evidence>
<dbReference type="GO" id="GO:0097542">
    <property type="term" value="C:ciliary tip"/>
    <property type="evidence" value="ECO:0007669"/>
    <property type="project" value="TreeGrafter"/>
</dbReference>
<accession>A0A1R2BUY9</accession>
<keyword evidence="3" id="KW-1185">Reference proteome</keyword>
<dbReference type="EMBL" id="MPUH01000415">
    <property type="protein sequence ID" value="OMJ80639.1"/>
    <property type="molecule type" value="Genomic_DNA"/>
</dbReference>
<name>A0A1R2BUY9_9CILI</name>
<reference evidence="2 3" key="1">
    <citation type="submission" date="2016-11" db="EMBL/GenBank/DDBJ databases">
        <title>The macronuclear genome of Stentor coeruleus: a giant cell with tiny introns.</title>
        <authorList>
            <person name="Slabodnick M."/>
            <person name="Ruby J.G."/>
            <person name="Reiff S.B."/>
            <person name="Swart E.C."/>
            <person name="Gosai S."/>
            <person name="Prabakaran S."/>
            <person name="Witkowska E."/>
            <person name="Larue G.E."/>
            <person name="Fisher S."/>
            <person name="Freeman R.M."/>
            <person name="Gunawardena J."/>
            <person name="Chu W."/>
            <person name="Stover N.A."/>
            <person name="Gregory B.D."/>
            <person name="Nowacki M."/>
            <person name="Derisi J."/>
            <person name="Roy S.W."/>
            <person name="Marshall W.F."/>
            <person name="Sood P."/>
        </authorList>
    </citation>
    <scope>NUCLEOTIDE SEQUENCE [LARGE SCALE GENOMIC DNA]</scope>
    <source>
        <strain evidence="2">WM001</strain>
    </source>
</reference>
<dbReference type="PANTHER" id="PTHR46518:SF1">
    <property type="entry name" value="OUTER DYNEIN ARM-DOCKING COMPLEX SUBUNIT 3"/>
    <property type="match status" value="1"/>
</dbReference>
<evidence type="ECO:0000256" key="1">
    <source>
        <dbReference type="SAM" id="Coils"/>
    </source>
</evidence>
<feature type="coiled-coil region" evidence="1">
    <location>
        <begin position="316"/>
        <end position="350"/>
    </location>
</feature>
<dbReference type="GO" id="GO:0035253">
    <property type="term" value="C:ciliary rootlet"/>
    <property type="evidence" value="ECO:0007669"/>
    <property type="project" value="TreeGrafter"/>
</dbReference>
<dbReference type="GO" id="GO:0036158">
    <property type="term" value="P:outer dynein arm assembly"/>
    <property type="evidence" value="ECO:0007669"/>
    <property type="project" value="InterPro"/>
</dbReference>
<dbReference type="GO" id="GO:0003341">
    <property type="term" value="P:cilium movement"/>
    <property type="evidence" value="ECO:0007669"/>
    <property type="project" value="InterPro"/>
</dbReference>
<comment type="caution">
    <text evidence="2">The sequence shown here is derived from an EMBL/GenBank/DDBJ whole genome shotgun (WGS) entry which is preliminary data.</text>
</comment>
<keyword evidence="1" id="KW-0175">Coiled coil</keyword>
<dbReference type="GO" id="GO:0036064">
    <property type="term" value="C:ciliary basal body"/>
    <property type="evidence" value="ECO:0007669"/>
    <property type="project" value="TreeGrafter"/>
</dbReference>
<gene>
    <name evidence="2" type="ORF">SteCoe_19073</name>
</gene>
<dbReference type="OrthoDB" id="324403at2759"/>
<dbReference type="Proteomes" id="UP000187209">
    <property type="component" value="Unassembled WGS sequence"/>
</dbReference>